<comment type="caution">
    <text evidence="2">The sequence shown here is derived from an EMBL/GenBank/DDBJ whole genome shotgun (WGS) entry which is preliminary data.</text>
</comment>
<keyword evidence="3" id="KW-1185">Reference proteome</keyword>
<dbReference type="Proteomes" id="UP000186817">
    <property type="component" value="Unassembled WGS sequence"/>
</dbReference>
<name>A0A1Q9DS20_SYMMI</name>
<proteinExistence type="predicted"/>
<protein>
    <submittedName>
        <fullName evidence="2">Uncharacterized protein</fullName>
    </submittedName>
</protein>
<organism evidence="2 3">
    <name type="scientific">Symbiodinium microadriaticum</name>
    <name type="common">Dinoflagellate</name>
    <name type="synonym">Zooxanthella microadriatica</name>
    <dbReference type="NCBI Taxonomy" id="2951"/>
    <lineage>
        <taxon>Eukaryota</taxon>
        <taxon>Sar</taxon>
        <taxon>Alveolata</taxon>
        <taxon>Dinophyceae</taxon>
        <taxon>Suessiales</taxon>
        <taxon>Symbiodiniaceae</taxon>
        <taxon>Symbiodinium</taxon>
    </lineage>
</organism>
<evidence type="ECO:0000313" key="2">
    <source>
        <dbReference type="EMBL" id="OLP97980.1"/>
    </source>
</evidence>
<dbReference type="EMBL" id="LSRX01000413">
    <property type="protein sequence ID" value="OLP97980.1"/>
    <property type="molecule type" value="Genomic_DNA"/>
</dbReference>
<evidence type="ECO:0000313" key="3">
    <source>
        <dbReference type="Proteomes" id="UP000186817"/>
    </source>
</evidence>
<reference evidence="2 3" key="1">
    <citation type="submission" date="2016-02" db="EMBL/GenBank/DDBJ databases">
        <title>Genome analysis of coral dinoflagellate symbionts highlights evolutionary adaptations to a symbiotic lifestyle.</title>
        <authorList>
            <person name="Aranda M."/>
            <person name="Li Y."/>
            <person name="Liew Y.J."/>
            <person name="Baumgarten S."/>
            <person name="Simakov O."/>
            <person name="Wilson M."/>
            <person name="Piel J."/>
            <person name="Ashoor H."/>
            <person name="Bougouffa S."/>
            <person name="Bajic V.B."/>
            <person name="Ryu T."/>
            <person name="Ravasi T."/>
            <person name="Bayer T."/>
            <person name="Micklem G."/>
            <person name="Kim H."/>
            <person name="Bhak J."/>
            <person name="Lajeunesse T.C."/>
            <person name="Voolstra C.R."/>
        </authorList>
    </citation>
    <scope>NUCLEOTIDE SEQUENCE [LARGE SCALE GENOMIC DNA]</scope>
    <source>
        <strain evidence="2 3">CCMP2467</strain>
    </source>
</reference>
<feature type="region of interest" description="Disordered" evidence="1">
    <location>
        <begin position="65"/>
        <end position="89"/>
    </location>
</feature>
<accession>A0A1Q9DS20</accession>
<dbReference type="AlphaFoldDB" id="A0A1Q9DS20"/>
<gene>
    <name evidence="2" type="ORF">AK812_SmicGene19612</name>
</gene>
<dbReference type="OrthoDB" id="431430at2759"/>
<evidence type="ECO:0000256" key="1">
    <source>
        <dbReference type="SAM" id="MobiDB-lite"/>
    </source>
</evidence>
<sequence length="284" mass="30785">MWPSLGSSIARDAGGRVAKCVSGAGGVLLPARETVSLLVLVICVRWVLRLICGDEHGLRAACRATRPSRPHSDQQLPSAAQVHRTQGQAANVDTKWIARGDVSPFTNEPPLDVSLVTDGRGPLNPNLWYANMCETAFTYELVDALAAVASTAHGAAMLQCQPAWACPGHINACEGGSRRAPAIRKFVVRKKLAALAAATRRRHLPFWRKRRIANPDWVVTVKPTPRDARRLLSGHIQNTGKSPKSHYRVSVAVDGKGTGLVCWNIMIGYILTEDVAHVVSRAMN</sequence>
<feature type="compositionally biased region" description="Polar residues" evidence="1">
    <location>
        <begin position="73"/>
        <end position="89"/>
    </location>
</feature>